<gene>
    <name evidence="2" type="ORF">PXEA_LOCUS8567</name>
</gene>
<evidence type="ECO:0000313" key="3">
    <source>
        <dbReference type="Proteomes" id="UP000784294"/>
    </source>
</evidence>
<protein>
    <submittedName>
        <fullName evidence="2">Uncharacterized protein</fullName>
    </submittedName>
</protein>
<feature type="transmembrane region" description="Helical" evidence="1">
    <location>
        <begin position="76"/>
        <end position="96"/>
    </location>
</feature>
<sequence length="149" mass="16283">MYMYTLLAHFQCIAGTSPDNWGISNSRLCSALLTIHSQQVRCTNGLIGAWIAATPLVTDELGYYCPFVDICQSLSGVSVLCVLVAAYACIVVTRLVSVSKQFLPKHSPPRQSHHTNSTTFSVCRQHLDSGLACQFLPVPNHCLLQTELA</sequence>
<evidence type="ECO:0000313" key="2">
    <source>
        <dbReference type="EMBL" id="VEL15127.1"/>
    </source>
</evidence>
<evidence type="ECO:0000256" key="1">
    <source>
        <dbReference type="SAM" id="Phobius"/>
    </source>
</evidence>
<keyword evidence="3" id="KW-1185">Reference proteome</keyword>
<dbReference type="Proteomes" id="UP000784294">
    <property type="component" value="Unassembled WGS sequence"/>
</dbReference>
<organism evidence="2 3">
    <name type="scientific">Protopolystoma xenopodis</name>
    <dbReference type="NCBI Taxonomy" id="117903"/>
    <lineage>
        <taxon>Eukaryota</taxon>
        <taxon>Metazoa</taxon>
        <taxon>Spiralia</taxon>
        <taxon>Lophotrochozoa</taxon>
        <taxon>Platyhelminthes</taxon>
        <taxon>Monogenea</taxon>
        <taxon>Polyopisthocotylea</taxon>
        <taxon>Polystomatidea</taxon>
        <taxon>Polystomatidae</taxon>
        <taxon>Protopolystoma</taxon>
    </lineage>
</organism>
<keyword evidence="1" id="KW-0812">Transmembrane</keyword>
<accession>A0A448WM61</accession>
<proteinExistence type="predicted"/>
<dbReference type="AlphaFoldDB" id="A0A448WM61"/>
<dbReference type="EMBL" id="CAAALY010023539">
    <property type="protein sequence ID" value="VEL15127.1"/>
    <property type="molecule type" value="Genomic_DNA"/>
</dbReference>
<reference evidence="2" key="1">
    <citation type="submission" date="2018-11" db="EMBL/GenBank/DDBJ databases">
        <authorList>
            <consortium name="Pathogen Informatics"/>
        </authorList>
    </citation>
    <scope>NUCLEOTIDE SEQUENCE</scope>
</reference>
<keyword evidence="1" id="KW-1133">Transmembrane helix</keyword>
<name>A0A448WM61_9PLAT</name>
<keyword evidence="1" id="KW-0472">Membrane</keyword>
<comment type="caution">
    <text evidence="2">The sequence shown here is derived from an EMBL/GenBank/DDBJ whole genome shotgun (WGS) entry which is preliminary data.</text>
</comment>